<evidence type="ECO:0000256" key="2">
    <source>
        <dbReference type="SAM" id="Phobius"/>
    </source>
</evidence>
<dbReference type="InterPro" id="IPR050300">
    <property type="entry name" value="GDXG_lipolytic_enzyme"/>
</dbReference>
<name>A0A497VBX4_9RHOB</name>
<reference evidence="4 5" key="1">
    <citation type="submission" date="2018-10" db="EMBL/GenBank/DDBJ databases">
        <title>Genomic Encyclopedia of Archaeal and Bacterial Type Strains, Phase II (KMG-II): from individual species to whole genera.</title>
        <authorList>
            <person name="Goeker M."/>
        </authorList>
    </citation>
    <scope>NUCLEOTIDE SEQUENCE [LARGE SCALE GENOMIC DNA]</scope>
    <source>
        <strain evidence="4 5">DSM 29466</strain>
    </source>
</reference>
<dbReference type="GO" id="GO:0016787">
    <property type="term" value="F:hydrolase activity"/>
    <property type="evidence" value="ECO:0007669"/>
    <property type="project" value="UniProtKB-KW"/>
</dbReference>
<feature type="domain" description="BD-FAE-like" evidence="3">
    <location>
        <begin position="17"/>
        <end position="72"/>
    </location>
</feature>
<dbReference type="InterPro" id="IPR029058">
    <property type="entry name" value="AB_hydrolase_fold"/>
</dbReference>
<evidence type="ECO:0000256" key="1">
    <source>
        <dbReference type="ARBA" id="ARBA00022801"/>
    </source>
</evidence>
<keyword evidence="2" id="KW-1133">Transmembrane helix</keyword>
<dbReference type="AlphaFoldDB" id="A0A497VBX4"/>
<keyword evidence="2" id="KW-0812">Transmembrane</keyword>
<dbReference type="InterPro" id="IPR049492">
    <property type="entry name" value="BD-FAE-like_dom"/>
</dbReference>
<dbReference type="OrthoDB" id="7821637at2"/>
<dbReference type="Gene3D" id="3.40.50.1820">
    <property type="entry name" value="alpha/beta hydrolase"/>
    <property type="match status" value="1"/>
</dbReference>
<dbReference type="Proteomes" id="UP000269157">
    <property type="component" value="Unassembled WGS sequence"/>
</dbReference>
<dbReference type="PANTHER" id="PTHR48081">
    <property type="entry name" value="AB HYDROLASE SUPERFAMILY PROTEIN C4A8.06C"/>
    <property type="match status" value="1"/>
</dbReference>
<protein>
    <recommendedName>
        <fullName evidence="3">BD-FAE-like domain-containing protein</fullName>
    </recommendedName>
</protein>
<feature type="transmembrane region" description="Helical" evidence="2">
    <location>
        <begin position="136"/>
        <end position="156"/>
    </location>
</feature>
<dbReference type="Pfam" id="PF20434">
    <property type="entry name" value="BD-FAE"/>
    <property type="match status" value="1"/>
</dbReference>
<dbReference type="RefSeq" id="WP_121026883.1">
    <property type="nucleotide sequence ID" value="NZ_RCCE01000006.1"/>
</dbReference>
<proteinExistence type="predicted"/>
<comment type="caution">
    <text evidence="4">The sequence shown here is derived from an EMBL/GenBank/DDBJ whole genome shotgun (WGS) entry which is preliminary data.</text>
</comment>
<accession>A0A497VBX4</accession>
<dbReference type="EMBL" id="RCCE01000006">
    <property type="protein sequence ID" value="RLJ40772.1"/>
    <property type="molecule type" value="Genomic_DNA"/>
</dbReference>
<organism evidence="4 5">
    <name type="scientific">Litoreibacter meonggei</name>
    <dbReference type="NCBI Taxonomy" id="1049199"/>
    <lineage>
        <taxon>Bacteria</taxon>
        <taxon>Pseudomonadati</taxon>
        <taxon>Pseudomonadota</taxon>
        <taxon>Alphaproteobacteria</taxon>
        <taxon>Rhodobacterales</taxon>
        <taxon>Roseobacteraceae</taxon>
        <taxon>Litoreibacter</taxon>
    </lineage>
</organism>
<evidence type="ECO:0000313" key="4">
    <source>
        <dbReference type="EMBL" id="RLJ40772.1"/>
    </source>
</evidence>
<keyword evidence="2" id="KW-0472">Membrane</keyword>
<evidence type="ECO:0000313" key="5">
    <source>
        <dbReference type="Proteomes" id="UP000269157"/>
    </source>
</evidence>
<dbReference type="SUPFAM" id="SSF53474">
    <property type="entry name" value="alpha/beta-Hydrolases"/>
    <property type="match status" value="1"/>
</dbReference>
<evidence type="ECO:0000259" key="3">
    <source>
        <dbReference type="Pfam" id="PF20434"/>
    </source>
</evidence>
<sequence length="261" mass="28216">MKCVSDIEYDPRHGLELDLYLPDNLTAGACIIYAHGGEFRRGTRADVETGHFAQNLTDAGFAMASISYRLGATLDAFSDEDAEQIRTHMARSEKVGLNLPSDLYGASFIAAMEDMSNAIDYLWVEGDRLGITSRKLGILGLSAGGIAGLALAYPPMPWMQRVSSPDAVVAISSALVHPWRLETDGPPCLMLNAPNDRSIDIGNAQLGAARAQQVGAPVTLIDTKIEGHESQIDEVLDGTHPDGTTYMQMIVDHFARLREDA</sequence>
<keyword evidence="5" id="KW-1185">Reference proteome</keyword>
<gene>
    <name evidence="4" type="ORF">BCF46_3342</name>
</gene>
<keyword evidence="1" id="KW-0378">Hydrolase</keyword>